<reference evidence="2 3" key="1">
    <citation type="submission" date="2016-09" db="EMBL/GenBank/DDBJ databases">
        <title>Genomic analysis reveals versatility of anaerobic energy metabolism of Geosporobacter ferrireducens IRF9 of phylum Firmicutes.</title>
        <authorList>
            <person name="Kim S.-J."/>
        </authorList>
    </citation>
    <scope>NUCLEOTIDE SEQUENCE [LARGE SCALE GENOMIC DNA]</scope>
    <source>
        <strain evidence="2 3">IRF9</strain>
    </source>
</reference>
<gene>
    <name evidence="2" type="ORF">Gferi_01200</name>
</gene>
<keyword evidence="1" id="KW-0472">Membrane</keyword>
<feature type="transmembrane region" description="Helical" evidence="1">
    <location>
        <begin position="37"/>
        <end position="56"/>
    </location>
</feature>
<evidence type="ECO:0000313" key="3">
    <source>
        <dbReference type="Proteomes" id="UP000095743"/>
    </source>
</evidence>
<protein>
    <submittedName>
        <fullName evidence="2">Uncharacterized protein</fullName>
    </submittedName>
</protein>
<accession>A0A1D8GBQ0</accession>
<dbReference type="KEGG" id="gfe:Gferi_01200"/>
<sequence length="80" mass="9567">MADNRKRYNDDLKAVQAYFSLFEVIFNYILLRSSSKIAIRYFNILHILIPISILPIKIISIKIPNYYIFYLIEHHSSLFN</sequence>
<keyword evidence="1" id="KW-1133">Transmembrane helix</keyword>
<name>A0A1D8GBQ0_9FIRM</name>
<evidence type="ECO:0000256" key="1">
    <source>
        <dbReference type="SAM" id="Phobius"/>
    </source>
</evidence>
<evidence type="ECO:0000313" key="2">
    <source>
        <dbReference type="EMBL" id="AOT68326.1"/>
    </source>
</evidence>
<keyword evidence="1" id="KW-0812">Transmembrane</keyword>
<organism evidence="2 3">
    <name type="scientific">Geosporobacter ferrireducens</name>
    <dbReference type="NCBI Taxonomy" id="1424294"/>
    <lineage>
        <taxon>Bacteria</taxon>
        <taxon>Bacillati</taxon>
        <taxon>Bacillota</taxon>
        <taxon>Clostridia</taxon>
        <taxon>Peptostreptococcales</taxon>
        <taxon>Thermotaleaceae</taxon>
        <taxon>Geosporobacter</taxon>
    </lineage>
</organism>
<dbReference type="AlphaFoldDB" id="A0A1D8GBQ0"/>
<proteinExistence type="predicted"/>
<feature type="transmembrane region" description="Helical" evidence="1">
    <location>
        <begin position="12"/>
        <end position="31"/>
    </location>
</feature>
<dbReference type="Proteomes" id="UP000095743">
    <property type="component" value="Chromosome"/>
</dbReference>
<dbReference type="EMBL" id="CP017269">
    <property type="protein sequence ID" value="AOT68326.1"/>
    <property type="molecule type" value="Genomic_DNA"/>
</dbReference>
<keyword evidence="3" id="KW-1185">Reference proteome</keyword>